<sequence length="325" mass="36318">MSEGRVLGEILETLQRLETRIDGQKGRLDAIELSIRSGGASSIATNNSILNSDRDSTAPEKLHECPSPITPPSAEQPTCPASVYRESIAEMRKRFEFVDTSRSDVNPRRATSPNGLQWDQTRLTPSPNQDEGSEDEAVYTESAYSRPLSRLDPGDGAEAPPLPTNIWFQRDFRGGPPSYGGERHHEPVAEARDMQTSHSAPAHTEDEIWTVRYEDVHLNHRQAPEEMPQTARAGTETLRRHEHIEMMYLAWDNFRASLCSSSWRFSSNQRAARNERRRLSELSATASRPRQGPGGGVLKWCSLAIQVIRRTETQGLGKMGMVTVA</sequence>
<feature type="region of interest" description="Disordered" evidence="1">
    <location>
        <begin position="100"/>
        <end position="168"/>
    </location>
</feature>
<proteinExistence type="predicted"/>
<evidence type="ECO:0000313" key="3">
    <source>
        <dbReference type="Proteomes" id="UP001278766"/>
    </source>
</evidence>
<dbReference type="RefSeq" id="XP_062662981.1">
    <property type="nucleotide sequence ID" value="XM_062807304.1"/>
</dbReference>
<reference evidence="2" key="2">
    <citation type="submission" date="2023-06" db="EMBL/GenBank/DDBJ databases">
        <authorList>
            <consortium name="Lawrence Berkeley National Laboratory"/>
            <person name="Haridas S."/>
            <person name="Hensen N."/>
            <person name="Bonometti L."/>
            <person name="Westerberg I."/>
            <person name="Brannstrom I.O."/>
            <person name="Guillou S."/>
            <person name="Cros-Aarteil S."/>
            <person name="Calhoun S."/>
            <person name="Kuo A."/>
            <person name="Mondo S."/>
            <person name="Pangilinan J."/>
            <person name="Riley R."/>
            <person name="Labutti K."/>
            <person name="Andreopoulos B."/>
            <person name="Lipzen A."/>
            <person name="Chen C."/>
            <person name="Yanf M."/>
            <person name="Daum C."/>
            <person name="Ng V."/>
            <person name="Clum A."/>
            <person name="Steindorff A."/>
            <person name="Ohm R."/>
            <person name="Martin F."/>
            <person name="Silar P."/>
            <person name="Natvig D."/>
            <person name="Lalanne C."/>
            <person name="Gautier V."/>
            <person name="Ament-Velasquez S.L."/>
            <person name="Kruys A."/>
            <person name="Hutchinson M.I."/>
            <person name="Powell A.J."/>
            <person name="Barry K."/>
            <person name="Miller A.N."/>
            <person name="Grigoriev I.V."/>
            <person name="Debuchy R."/>
            <person name="Gladieux P."/>
            <person name="Thoren M.H."/>
            <person name="Johannesson H."/>
        </authorList>
    </citation>
    <scope>NUCLEOTIDE SEQUENCE</scope>
    <source>
        <strain evidence="2">CBS 168.71</strain>
    </source>
</reference>
<organism evidence="2 3">
    <name type="scientific">Chaetomium fimeti</name>
    <dbReference type="NCBI Taxonomy" id="1854472"/>
    <lineage>
        <taxon>Eukaryota</taxon>
        <taxon>Fungi</taxon>
        <taxon>Dikarya</taxon>
        <taxon>Ascomycota</taxon>
        <taxon>Pezizomycotina</taxon>
        <taxon>Sordariomycetes</taxon>
        <taxon>Sordariomycetidae</taxon>
        <taxon>Sordariales</taxon>
        <taxon>Chaetomiaceae</taxon>
        <taxon>Chaetomium</taxon>
    </lineage>
</organism>
<feature type="compositionally biased region" description="Basic and acidic residues" evidence="1">
    <location>
        <begin position="52"/>
        <end position="64"/>
    </location>
</feature>
<comment type="caution">
    <text evidence="2">The sequence shown here is derived from an EMBL/GenBank/DDBJ whole genome shotgun (WGS) entry which is preliminary data.</text>
</comment>
<dbReference type="Proteomes" id="UP001278766">
    <property type="component" value="Unassembled WGS sequence"/>
</dbReference>
<dbReference type="GeneID" id="87844252"/>
<feature type="compositionally biased region" description="Polar residues" evidence="1">
    <location>
        <begin position="109"/>
        <end position="130"/>
    </location>
</feature>
<feature type="region of interest" description="Disordered" evidence="1">
    <location>
        <begin position="46"/>
        <end position="79"/>
    </location>
</feature>
<gene>
    <name evidence="2" type="ORF">B0H64DRAFT_455418</name>
</gene>
<dbReference type="AlphaFoldDB" id="A0AAE0HMV5"/>
<accession>A0AAE0HMV5</accession>
<reference evidence="2" key="1">
    <citation type="journal article" date="2023" name="Mol. Phylogenet. Evol.">
        <title>Genome-scale phylogeny and comparative genomics of the fungal order Sordariales.</title>
        <authorList>
            <person name="Hensen N."/>
            <person name="Bonometti L."/>
            <person name="Westerberg I."/>
            <person name="Brannstrom I.O."/>
            <person name="Guillou S."/>
            <person name="Cros-Aarteil S."/>
            <person name="Calhoun S."/>
            <person name="Haridas S."/>
            <person name="Kuo A."/>
            <person name="Mondo S."/>
            <person name="Pangilinan J."/>
            <person name="Riley R."/>
            <person name="LaButti K."/>
            <person name="Andreopoulos B."/>
            <person name="Lipzen A."/>
            <person name="Chen C."/>
            <person name="Yan M."/>
            <person name="Daum C."/>
            <person name="Ng V."/>
            <person name="Clum A."/>
            <person name="Steindorff A."/>
            <person name="Ohm R.A."/>
            <person name="Martin F."/>
            <person name="Silar P."/>
            <person name="Natvig D.O."/>
            <person name="Lalanne C."/>
            <person name="Gautier V."/>
            <person name="Ament-Velasquez S.L."/>
            <person name="Kruys A."/>
            <person name="Hutchinson M.I."/>
            <person name="Powell A.J."/>
            <person name="Barry K."/>
            <person name="Miller A.N."/>
            <person name="Grigoriev I.V."/>
            <person name="Debuchy R."/>
            <person name="Gladieux P."/>
            <person name="Hiltunen Thoren M."/>
            <person name="Johannesson H."/>
        </authorList>
    </citation>
    <scope>NUCLEOTIDE SEQUENCE</scope>
    <source>
        <strain evidence="2">CBS 168.71</strain>
    </source>
</reference>
<protein>
    <submittedName>
        <fullName evidence="2">Uncharacterized protein</fullName>
    </submittedName>
</protein>
<name>A0AAE0HMV5_9PEZI</name>
<keyword evidence="3" id="KW-1185">Reference proteome</keyword>
<feature type="region of interest" description="Disordered" evidence="1">
    <location>
        <begin position="270"/>
        <end position="294"/>
    </location>
</feature>
<dbReference type="EMBL" id="JAUEPN010000002">
    <property type="protein sequence ID" value="KAK3299467.1"/>
    <property type="molecule type" value="Genomic_DNA"/>
</dbReference>
<evidence type="ECO:0000256" key="1">
    <source>
        <dbReference type="SAM" id="MobiDB-lite"/>
    </source>
</evidence>
<evidence type="ECO:0000313" key="2">
    <source>
        <dbReference type="EMBL" id="KAK3299467.1"/>
    </source>
</evidence>